<evidence type="ECO:0000256" key="6">
    <source>
        <dbReference type="ARBA" id="ARBA00022989"/>
    </source>
</evidence>
<keyword evidence="4" id="KW-0812">Transmembrane</keyword>
<reference evidence="12 13" key="1">
    <citation type="submission" date="2022-01" db="EMBL/GenBank/DDBJ databases">
        <authorList>
            <person name="Xiong W."/>
            <person name="Schranz E."/>
        </authorList>
    </citation>
    <scope>NUCLEOTIDE SEQUENCE [LARGE SCALE GENOMIC DNA]</scope>
</reference>
<evidence type="ECO:0000256" key="11">
    <source>
        <dbReference type="SAM" id="MobiDB-lite"/>
    </source>
</evidence>
<evidence type="ECO:0000256" key="7">
    <source>
        <dbReference type="ARBA" id="ARBA00023054"/>
    </source>
</evidence>
<dbReference type="PANTHER" id="PTHR32219:SF3">
    <property type="entry name" value="CALPONIN-LIKE DOMAIN PROTEIN"/>
    <property type="match status" value="1"/>
</dbReference>
<sequence length="507" mass="58635">MENGDTEVRVIDEARLSDIVGEDAKSGEQGEQVKGNPEFIIEEIEFLELDVKSEDQNKKNVEIVVTDRVQNTCNEDADTEVQQLSEIDDNKESKMLVMKNVEDTPNSDDDITQSVMAEHKQETEANNYPITYHTTISQVEIDFTDVNDEKQSEEFEVKEAPIVHKLIFPDSLVIPDITMQFGSFSLHKKDQNQETEPKCSANSNNLEIVICVDKVVKDMDDMVPMFSVEASSEFVNLQIEDTDSKIHKMEDMIHHEPLDLKDKNQFICEIKQSKSYVSNMGIHDETQHALNQKREIEEHLKNSEKEINSLEDNVSKPEPEVAALEIKKTHEENEKEKEVQIPFQAAAKPKSISVFSTVEHRKKKTKHTHTDYQTVGKVAGKFNHKIKTKEPVKIIIIRDSVFACLNEIPEDEDEEKEKTLVGFDKKSDKLRKEETKRKLKEQIQLEKVREKRLRKKERKKTSGDISMNKEIETKETKPTPHLSKQLETKNHLRFGWWFLVCTYGYGY</sequence>
<keyword evidence="13" id="KW-1185">Reference proteome</keyword>
<comment type="subcellular location">
    <subcellularLocation>
        <location evidence="1">Cell membrane</location>
        <topology evidence="1">Single-pass membrane protein</topology>
    </subcellularLocation>
    <subcellularLocation>
        <location evidence="2">Endoplasmic reticulum membrane</location>
        <topology evidence="2">Single-pass membrane protein</topology>
    </subcellularLocation>
</comment>
<dbReference type="Proteomes" id="UP001157418">
    <property type="component" value="Unassembled WGS sequence"/>
</dbReference>
<dbReference type="GO" id="GO:0005886">
    <property type="term" value="C:plasma membrane"/>
    <property type="evidence" value="ECO:0007669"/>
    <property type="project" value="UniProtKB-SubCell"/>
</dbReference>
<evidence type="ECO:0000313" key="12">
    <source>
        <dbReference type="EMBL" id="CAH1446551.1"/>
    </source>
</evidence>
<name>A0AAU9P8T1_9ASTR</name>
<gene>
    <name evidence="12" type="ORF">LVIROSA_LOCUS32235</name>
</gene>
<comment type="caution">
    <text evidence="12">The sequence shown here is derived from an EMBL/GenBank/DDBJ whole genome shotgun (WGS) entry which is preliminary data.</text>
</comment>
<evidence type="ECO:0000256" key="5">
    <source>
        <dbReference type="ARBA" id="ARBA00022824"/>
    </source>
</evidence>
<proteinExistence type="inferred from homology"/>
<dbReference type="GO" id="GO:0005789">
    <property type="term" value="C:endoplasmic reticulum membrane"/>
    <property type="evidence" value="ECO:0007669"/>
    <property type="project" value="UniProtKB-SubCell"/>
</dbReference>
<keyword evidence="8" id="KW-0472">Membrane</keyword>
<feature type="compositionally biased region" description="Basic and acidic residues" evidence="11">
    <location>
        <begin position="467"/>
        <end position="483"/>
    </location>
</feature>
<organism evidence="12 13">
    <name type="scientific">Lactuca virosa</name>
    <dbReference type="NCBI Taxonomy" id="75947"/>
    <lineage>
        <taxon>Eukaryota</taxon>
        <taxon>Viridiplantae</taxon>
        <taxon>Streptophyta</taxon>
        <taxon>Embryophyta</taxon>
        <taxon>Tracheophyta</taxon>
        <taxon>Spermatophyta</taxon>
        <taxon>Magnoliopsida</taxon>
        <taxon>eudicotyledons</taxon>
        <taxon>Gunneridae</taxon>
        <taxon>Pentapetalae</taxon>
        <taxon>asterids</taxon>
        <taxon>campanulids</taxon>
        <taxon>Asterales</taxon>
        <taxon>Asteraceae</taxon>
        <taxon>Cichorioideae</taxon>
        <taxon>Cichorieae</taxon>
        <taxon>Lactucinae</taxon>
        <taxon>Lactuca</taxon>
    </lineage>
</organism>
<dbReference type="PANTHER" id="PTHR32219">
    <property type="entry name" value="RNA-BINDING PROTEIN YLMH-RELATED"/>
    <property type="match status" value="1"/>
</dbReference>
<feature type="coiled-coil region" evidence="10">
    <location>
        <begin position="286"/>
        <end position="313"/>
    </location>
</feature>
<evidence type="ECO:0000313" key="13">
    <source>
        <dbReference type="Proteomes" id="UP001157418"/>
    </source>
</evidence>
<keyword evidence="6" id="KW-1133">Transmembrane helix</keyword>
<keyword evidence="7 10" id="KW-0175">Coiled coil</keyword>
<dbReference type="AlphaFoldDB" id="A0AAU9P8T1"/>
<evidence type="ECO:0000256" key="2">
    <source>
        <dbReference type="ARBA" id="ARBA00004389"/>
    </source>
</evidence>
<protein>
    <submittedName>
        <fullName evidence="12">Uncharacterized protein</fullName>
    </submittedName>
</protein>
<dbReference type="InterPro" id="IPR055282">
    <property type="entry name" value="PPI1-4"/>
</dbReference>
<keyword evidence="3" id="KW-1003">Cell membrane</keyword>
<evidence type="ECO:0000256" key="8">
    <source>
        <dbReference type="ARBA" id="ARBA00023136"/>
    </source>
</evidence>
<evidence type="ECO:0000256" key="4">
    <source>
        <dbReference type="ARBA" id="ARBA00022692"/>
    </source>
</evidence>
<accession>A0AAU9P8T1</accession>
<keyword evidence="5" id="KW-0256">Endoplasmic reticulum</keyword>
<evidence type="ECO:0000256" key="3">
    <source>
        <dbReference type="ARBA" id="ARBA00022475"/>
    </source>
</evidence>
<evidence type="ECO:0000256" key="1">
    <source>
        <dbReference type="ARBA" id="ARBA00004162"/>
    </source>
</evidence>
<comment type="similarity">
    <text evidence="9">Belongs to the plant Proton pump-interactor protein family.</text>
</comment>
<evidence type="ECO:0000256" key="10">
    <source>
        <dbReference type="SAM" id="Coils"/>
    </source>
</evidence>
<dbReference type="EMBL" id="CAKMRJ010005523">
    <property type="protein sequence ID" value="CAH1446551.1"/>
    <property type="molecule type" value="Genomic_DNA"/>
</dbReference>
<evidence type="ECO:0000256" key="9">
    <source>
        <dbReference type="ARBA" id="ARBA00038080"/>
    </source>
</evidence>
<feature type="region of interest" description="Disordered" evidence="11">
    <location>
        <begin position="451"/>
        <end position="483"/>
    </location>
</feature>